<gene>
    <name evidence="1" type="primary">ORF128801</name>
</gene>
<dbReference type="AlphaFoldDB" id="A0A0B7APP6"/>
<name>A0A0B7APP6_9EUPU</name>
<sequence>MLSAKSMSLTLSSTVVFITQSITPRNSNGDIIHPFQAPELILNHLLCDP</sequence>
<organism evidence="1">
    <name type="scientific">Arion vulgaris</name>
    <dbReference type="NCBI Taxonomy" id="1028688"/>
    <lineage>
        <taxon>Eukaryota</taxon>
        <taxon>Metazoa</taxon>
        <taxon>Spiralia</taxon>
        <taxon>Lophotrochozoa</taxon>
        <taxon>Mollusca</taxon>
        <taxon>Gastropoda</taxon>
        <taxon>Heterobranchia</taxon>
        <taxon>Euthyneura</taxon>
        <taxon>Panpulmonata</taxon>
        <taxon>Eupulmonata</taxon>
        <taxon>Stylommatophora</taxon>
        <taxon>Helicina</taxon>
        <taxon>Arionoidea</taxon>
        <taxon>Arionidae</taxon>
        <taxon>Arion</taxon>
    </lineage>
</organism>
<proteinExistence type="predicted"/>
<protein>
    <submittedName>
        <fullName evidence="1">Uncharacterized protein</fullName>
    </submittedName>
</protein>
<dbReference type="EMBL" id="HACG01035076">
    <property type="protein sequence ID" value="CEK81941.1"/>
    <property type="molecule type" value="Transcribed_RNA"/>
</dbReference>
<evidence type="ECO:0000313" key="1">
    <source>
        <dbReference type="EMBL" id="CEK81941.1"/>
    </source>
</evidence>
<reference evidence="1" key="1">
    <citation type="submission" date="2014-12" db="EMBL/GenBank/DDBJ databases">
        <title>Insight into the proteome of Arion vulgaris.</title>
        <authorList>
            <person name="Aradska J."/>
            <person name="Bulat T."/>
            <person name="Smidak R."/>
            <person name="Sarate P."/>
            <person name="Gangsoo J."/>
            <person name="Sialana F."/>
            <person name="Bilban M."/>
            <person name="Lubec G."/>
        </authorList>
    </citation>
    <scope>NUCLEOTIDE SEQUENCE</scope>
    <source>
        <tissue evidence="1">Skin</tissue>
    </source>
</reference>
<accession>A0A0B7APP6</accession>